<keyword evidence="1" id="KW-0812">Transmembrane</keyword>
<dbReference type="RefSeq" id="WP_038411015.1">
    <property type="nucleotide sequence ID" value="NZ_CP009455.1"/>
</dbReference>
<gene>
    <name evidence="2" type="ORF">LK03_03100</name>
</gene>
<reference evidence="2 3" key="1">
    <citation type="submission" date="2014-09" db="EMBL/GenBank/DDBJ databases">
        <authorList>
            <person name="Chan K.-G."/>
        </authorList>
    </citation>
    <scope>NUCLEOTIDE SEQUENCE [LARGE SCALE GENOMIC DNA]</scope>
    <source>
        <strain evidence="2 3">ND07</strain>
    </source>
</reference>
<evidence type="ECO:0000256" key="1">
    <source>
        <dbReference type="SAM" id="Phobius"/>
    </source>
</evidence>
<dbReference type="EMBL" id="CP009455">
    <property type="protein sequence ID" value="AIR88286.1"/>
    <property type="molecule type" value="Genomic_DNA"/>
</dbReference>
<dbReference type="KEGG" id="psw:LK03_03100"/>
<keyword evidence="1" id="KW-0472">Membrane</keyword>
<feature type="transmembrane region" description="Helical" evidence="1">
    <location>
        <begin position="192"/>
        <end position="210"/>
    </location>
</feature>
<feature type="transmembrane region" description="Helical" evidence="1">
    <location>
        <begin position="248"/>
        <end position="274"/>
    </location>
</feature>
<feature type="transmembrane region" description="Helical" evidence="1">
    <location>
        <begin position="93"/>
        <end position="112"/>
    </location>
</feature>
<dbReference type="eggNOG" id="ENOG50329TX">
    <property type="taxonomic scope" value="Bacteria"/>
</dbReference>
<keyword evidence="3" id="KW-1185">Reference proteome</keyword>
<evidence type="ECO:0000313" key="2">
    <source>
        <dbReference type="EMBL" id="AIR88286.1"/>
    </source>
</evidence>
<feature type="transmembrane region" description="Helical" evidence="1">
    <location>
        <begin position="147"/>
        <end position="172"/>
    </location>
</feature>
<feature type="transmembrane region" description="Helical" evidence="1">
    <location>
        <begin position="15"/>
        <end position="41"/>
    </location>
</feature>
<dbReference type="OrthoDB" id="5659946at2"/>
<dbReference type="AlphaFoldDB" id="A0A089WI66"/>
<sequence length="297" mass="31643">MRALADFIMRGRVQATVVVVGCAALPLLFWLSAAAASLVFLRRGFKDASTVIGWALLPALAWWVFGDPRTLAVLAGTLGMAALLRAGHSWNRVLLSSVGLGLLYGIILGSVFREPIEALGQALVKSLPVMLDGLYQKMSVEERAQLGGIVVPVLTGLMAAGLQIISVLALMLGRYWQAALYNPGGFGREFHTVRFTLVPALVLLGCMLFGPSLGSGLALLTPLCSVPLMFAGVALLHGLVAQKRLSKFWLVGLYVTMVLFMQLTYPLLVVLAIVDSLIDFRGSKPPPQGDDAANGEG</sequence>
<dbReference type="Proteomes" id="UP000029493">
    <property type="component" value="Chromosome"/>
</dbReference>
<proteinExistence type="predicted"/>
<keyword evidence="1" id="KW-1133">Transmembrane helix</keyword>
<name>A0A089WI66_9PSED</name>
<evidence type="ECO:0000313" key="3">
    <source>
        <dbReference type="Proteomes" id="UP000029493"/>
    </source>
</evidence>
<feature type="transmembrane region" description="Helical" evidence="1">
    <location>
        <begin position="48"/>
        <end position="65"/>
    </location>
</feature>
<feature type="transmembrane region" description="Helical" evidence="1">
    <location>
        <begin position="217"/>
        <end position="236"/>
    </location>
</feature>
<dbReference type="STRING" id="157783.LK03_03100"/>
<protein>
    <submittedName>
        <fullName evidence="2">Membrane protein</fullName>
    </submittedName>
</protein>
<organism evidence="2 3">
    <name type="scientific">Pseudomonas cremoricolorata</name>
    <dbReference type="NCBI Taxonomy" id="157783"/>
    <lineage>
        <taxon>Bacteria</taxon>
        <taxon>Pseudomonadati</taxon>
        <taxon>Pseudomonadota</taxon>
        <taxon>Gammaproteobacteria</taxon>
        <taxon>Pseudomonadales</taxon>
        <taxon>Pseudomonadaceae</taxon>
        <taxon>Pseudomonas</taxon>
    </lineage>
</organism>
<accession>A0A089WI66</accession>